<evidence type="ECO:0000256" key="5">
    <source>
        <dbReference type="ARBA" id="ARBA00022741"/>
    </source>
</evidence>
<evidence type="ECO:0000256" key="4">
    <source>
        <dbReference type="ARBA" id="ARBA00022679"/>
    </source>
</evidence>
<evidence type="ECO:0000256" key="3">
    <source>
        <dbReference type="ARBA" id="ARBA00017473"/>
    </source>
</evidence>
<dbReference type="InterPro" id="IPR014721">
    <property type="entry name" value="Ribsml_uS5_D2-typ_fold_subgr"/>
</dbReference>
<evidence type="ECO:0000256" key="9">
    <source>
        <dbReference type="HAMAP-Rule" id="MF_00061"/>
    </source>
</evidence>
<name>A0A2H5XC79_9BACT</name>
<comment type="caution">
    <text evidence="12">The sequence shown here is derived from an EMBL/GenBank/DDBJ whole genome shotgun (WGS) entry which is preliminary data.</text>
</comment>
<evidence type="ECO:0000259" key="10">
    <source>
        <dbReference type="Pfam" id="PF00288"/>
    </source>
</evidence>
<dbReference type="PIRSF" id="PIRSF010376">
    <property type="entry name" value="IspE"/>
    <property type="match status" value="1"/>
</dbReference>
<evidence type="ECO:0000259" key="11">
    <source>
        <dbReference type="Pfam" id="PF08544"/>
    </source>
</evidence>
<dbReference type="UniPathway" id="UPA00056">
    <property type="reaction ID" value="UER00094"/>
</dbReference>
<evidence type="ECO:0000256" key="1">
    <source>
        <dbReference type="ARBA" id="ARBA00009684"/>
    </source>
</evidence>
<dbReference type="EC" id="2.7.1.148" evidence="2 9"/>
<feature type="binding site" evidence="9">
    <location>
        <begin position="91"/>
        <end position="101"/>
    </location>
    <ligand>
        <name>ATP</name>
        <dbReference type="ChEBI" id="CHEBI:30616"/>
    </ligand>
</feature>
<accession>A0A2H5XC79</accession>
<comment type="pathway">
    <text evidence="9">Isoprenoid biosynthesis; isopentenyl diphosphate biosynthesis via DXP pathway; isopentenyl diphosphate from 1-deoxy-D-xylulose 5-phosphate: step 3/6.</text>
</comment>
<evidence type="ECO:0000256" key="2">
    <source>
        <dbReference type="ARBA" id="ARBA00012052"/>
    </source>
</evidence>
<dbReference type="Pfam" id="PF00288">
    <property type="entry name" value="GHMP_kinases_N"/>
    <property type="match status" value="1"/>
</dbReference>
<feature type="active site" evidence="9">
    <location>
        <position position="10"/>
    </location>
</feature>
<dbReference type="HAMAP" id="MF_00061">
    <property type="entry name" value="IspE"/>
    <property type="match status" value="1"/>
</dbReference>
<sequence length="291" mass="32063">MSMLVRCAAKVNLCLNIVRRRDDGYHDLESLVTAVSVWDHLEITPVPQFVVEDERGRALGDDNTVWRAARLLATVWCKPLQVRVRLHKRIPTEAGLGGGSSDAAGVLLALRALWGVRWSWRRLLPLAARIGADVPFFLVPTGCAIVKGIGDQVEPIHLPRLWTVLAKPAESMPTKDAFNLWDDEPITVNVNPYALVTALVNGDWVTAQQHAQNAFERLLAARIPQVTNLKQRLLDAGAKIAVMSGSGTTVVGVFTDAHSARRAWERVKLCASWSVVARTVKRGIVVRRGEP</sequence>
<evidence type="ECO:0000256" key="8">
    <source>
        <dbReference type="ARBA" id="ARBA00032554"/>
    </source>
</evidence>
<keyword evidence="9" id="KW-0414">Isoprene biosynthesis</keyword>
<dbReference type="InterPro" id="IPR036554">
    <property type="entry name" value="GHMP_kinase_C_sf"/>
</dbReference>
<gene>
    <name evidence="9 12" type="primary">ispE</name>
    <name evidence="12" type="ORF">HRbin17_01306</name>
</gene>
<dbReference type="EMBL" id="BEHT01000015">
    <property type="protein sequence ID" value="GBC98792.1"/>
    <property type="molecule type" value="Genomic_DNA"/>
</dbReference>
<dbReference type="GO" id="GO:0005524">
    <property type="term" value="F:ATP binding"/>
    <property type="evidence" value="ECO:0007669"/>
    <property type="project" value="UniProtKB-UniRule"/>
</dbReference>
<evidence type="ECO:0000256" key="7">
    <source>
        <dbReference type="ARBA" id="ARBA00022840"/>
    </source>
</evidence>
<dbReference type="GO" id="GO:0050515">
    <property type="term" value="F:4-(cytidine 5'-diphospho)-2-C-methyl-D-erythritol kinase activity"/>
    <property type="evidence" value="ECO:0007669"/>
    <property type="project" value="UniProtKB-UniRule"/>
</dbReference>
<comment type="similarity">
    <text evidence="1 9">Belongs to the GHMP kinase family. IspE subfamily.</text>
</comment>
<keyword evidence="4 9" id="KW-0808">Transferase</keyword>
<feature type="domain" description="GHMP kinase N-terminal" evidence="10">
    <location>
        <begin position="63"/>
        <end position="138"/>
    </location>
</feature>
<dbReference type="GO" id="GO:0019288">
    <property type="term" value="P:isopentenyl diphosphate biosynthetic process, methylerythritol 4-phosphate pathway"/>
    <property type="evidence" value="ECO:0007669"/>
    <property type="project" value="UniProtKB-UniRule"/>
</dbReference>
<feature type="domain" description="GHMP kinase C-terminal" evidence="11">
    <location>
        <begin position="196"/>
        <end position="267"/>
    </location>
</feature>
<feature type="active site" evidence="9">
    <location>
        <position position="133"/>
    </location>
</feature>
<dbReference type="GO" id="GO:0016114">
    <property type="term" value="P:terpenoid biosynthetic process"/>
    <property type="evidence" value="ECO:0007669"/>
    <property type="project" value="UniProtKB-UniRule"/>
</dbReference>
<dbReference type="InterPro" id="IPR004424">
    <property type="entry name" value="IspE"/>
</dbReference>
<proteinExistence type="inferred from homology"/>
<evidence type="ECO:0000256" key="6">
    <source>
        <dbReference type="ARBA" id="ARBA00022777"/>
    </source>
</evidence>
<dbReference type="Gene3D" id="3.30.230.10">
    <property type="match status" value="1"/>
</dbReference>
<dbReference type="AlphaFoldDB" id="A0A2H5XC79"/>
<dbReference type="NCBIfam" id="TIGR00154">
    <property type="entry name" value="ispE"/>
    <property type="match status" value="1"/>
</dbReference>
<evidence type="ECO:0000313" key="13">
    <source>
        <dbReference type="Proteomes" id="UP000236173"/>
    </source>
</evidence>
<evidence type="ECO:0000313" key="12">
    <source>
        <dbReference type="EMBL" id="GBC98792.1"/>
    </source>
</evidence>
<protein>
    <recommendedName>
        <fullName evidence="3 9">4-diphosphocytidyl-2-C-methyl-D-erythritol kinase</fullName>
        <shortName evidence="9">CMK</shortName>
        <ecNumber evidence="2 9">2.7.1.148</ecNumber>
    </recommendedName>
    <alternativeName>
        <fullName evidence="8 9">4-(cytidine-5'-diphospho)-2-C-methyl-D-erythritol kinase</fullName>
    </alternativeName>
</protein>
<dbReference type="PANTHER" id="PTHR43527:SF2">
    <property type="entry name" value="4-DIPHOSPHOCYTIDYL-2-C-METHYL-D-ERYTHRITOL KINASE, CHLOROPLASTIC"/>
    <property type="match status" value="1"/>
</dbReference>
<dbReference type="InterPro" id="IPR020568">
    <property type="entry name" value="Ribosomal_Su5_D2-typ_SF"/>
</dbReference>
<dbReference type="InterPro" id="IPR013750">
    <property type="entry name" value="GHMP_kinase_C_dom"/>
</dbReference>
<organism evidence="12 13">
    <name type="scientific">Candidatus Fervidibacter japonicus</name>
    <dbReference type="NCBI Taxonomy" id="2035412"/>
    <lineage>
        <taxon>Bacteria</taxon>
        <taxon>Candidatus Fervidibacterota</taxon>
        <taxon>Candidatus Fervidibacter</taxon>
    </lineage>
</organism>
<reference evidence="13" key="1">
    <citation type="submission" date="2017-09" db="EMBL/GenBank/DDBJ databases">
        <title>Metaegenomics of thermophilic ammonia-oxidizing enrichment culture.</title>
        <authorList>
            <person name="Kato S."/>
            <person name="Suzuki K."/>
        </authorList>
    </citation>
    <scope>NUCLEOTIDE SEQUENCE [LARGE SCALE GENOMIC DNA]</scope>
</reference>
<keyword evidence="7 9" id="KW-0067">ATP-binding</keyword>
<comment type="function">
    <text evidence="9">Catalyzes the phosphorylation of the position 2 hydroxy group of 4-diphosphocytidyl-2C-methyl-D-erythritol.</text>
</comment>
<dbReference type="Proteomes" id="UP000236173">
    <property type="component" value="Unassembled WGS sequence"/>
</dbReference>
<dbReference type="Gene3D" id="3.30.70.890">
    <property type="entry name" value="GHMP kinase, C-terminal domain"/>
    <property type="match status" value="1"/>
</dbReference>
<comment type="catalytic activity">
    <reaction evidence="9">
        <text>4-CDP-2-C-methyl-D-erythritol + ATP = 4-CDP-2-C-methyl-D-erythritol 2-phosphate + ADP + H(+)</text>
        <dbReference type="Rhea" id="RHEA:18437"/>
        <dbReference type="ChEBI" id="CHEBI:15378"/>
        <dbReference type="ChEBI" id="CHEBI:30616"/>
        <dbReference type="ChEBI" id="CHEBI:57823"/>
        <dbReference type="ChEBI" id="CHEBI:57919"/>
        <dbReference type="ChEBI" id="CHEBI:456216"/>
        <dbReference type="EC" id="2.7.1.148"/>
    </reaction>
</comment>
<dbReference type="SUPFAM" id="SSF55060">
    <property type="entry name" value="GHMP Kinase, C-terminal domain"/>
    <property type="match status" value="1"/>
</dbReference>
<dbReference type="Pfam" id="PF08544">
    <property type="entry name" value="GHMP_kinases_C"/>
    <property type="match status" value="1"/>
</dbReference>
<dbReference type="InterPro" id="IPR006204">
    <property type="entry name" value="GHMP_kinase_N_dom"/>
</dbReference>
<dbReference type="SUPFAM" id="SSF54211">
    <property type="entry name" value="Ribosomal protein S5 domain 2-like"/>
    <property type="match status" value="1"/>
</dbReference>
<dbReference type="PANTHER" id="PTHR43527">
    <property type="entry name" value="4-DIPHOSPHOCYTIDYL-2-C-METHYL-D-ERYTHRITOL KINASE, CHLOROPLASTIC"/>
    <property type="match status" value="1"/>
</dbReference>
<keyword evidence="6 9" id="KW-0418">Kinase</keyword>
<keyword evidence="5 9" id="KW-0547">Nucleotide-binding</keyword>